<dbReference type="AlphaFoldDB" id="A0A1I7WM40"/>
<sequence>MSPHPGLPAPPASIVNHPPNFLNGQSKSPSDIAEYAMRLVMKKTQTYFVFVFLLVLGSRIGTVGRFALFDL</sequence>
<feature type="compositionally biased region" description="Pro residues" evidence="1">
    <location>
        <begin position="1"/>
        <end position="11"/>
    </location>
</feature>
<evidence type="ECO:0000256" key="1">
    <source>
        <dbReference type="SAM" id="MobiDB-lite"/>
    </source>
</evidence>
<protein>
    <submittedName>
        <fullName evidence="4">Uncharacterized protein</fullName>
    </submittedName>
</protein>
<evidence type="ECO:0000313" key="3">
    <source>
        <dbReference type="Proteomes" id="UP000095283"/>
    </source>
</evidence>
<feature type="transmembrane region" description="Helical" evidence="2">
    <location>
        <begin position="47"/>
        <end position="68"/>
    </location>
</feature>
<keyword evidence="2" id="KW-0812">Transmembrane</keyword>
<feature type="region of interest" description="Disordered" evidence="1">
    <location>
        <begin position="1"/>
        <end position="23"/>
    </location>
</feature>
<keyword evidence="3" id="KW-1185">Reference proteome</keyword>
<dbReference type="WBParaSite" id="Hba_06139">
    <property type="protein sequence ID" value="Hba_06139"/>
    <property type="gene ID" value="Hba_06139"/>
</dbReference>
<proteinExistence type="predicted"/>
<keyword evidence="2" id="KW-0472">Membrane</keyword>
<reference evidence="4" key="1">
    <citation type="submission" date="2016-11" db="UniProtKB">
        <authorList>
            <consortium name="WormBaseParasite"/>
        </authorList>
    </citation>
    <scope>IDENTIFICATION</scope>
</reference>
<evidence type="ECO:0000256" key="2">
    <source>
        <dbReference type="SAM" id="Phobius"/>
    </source>
</evidence>
<keyword evidence="2" id="KW-1133">Transmembrane helix</keyword>
<evidence type="ECO:0000313" key="4">
    <source>
        <dbReference type="WBParaSite" id="Hba_06139"/>
    </source>
</evidence>
<accession>A0A1I7WM40</accession>
<organism evidence="3 4">
    <name type="scientific">Heterorhabditis bacteriophora</name>
    <name type="common">Entomopathogenic nematode worm</name>
    <dbReference type="NCBI Taxonomy" id="37862"/>
    <lineage>
        <taxon>Eukaryota</taxon>
        <taxon>Metazoa</taxon>
        <taxon>Ecdysozoa</taxon>
        <taxon>Nematoda</taxon>
        <taxon>Chromadorea</taxon>
        <taxon>Rhabditida</taxon>
        <taxon>Rhabditina</taxon>
        <taxon>Rhabditomorpha</taxon>
        <taxon>Strongyloidea</taxon>
        <taxon>Heterorhabditidae</taxon>
        <taxon>Heterorhabditis</taxon>
    </lineage>
</organism>
<dbReference type="Proteomes" id="UP000095283">
    <property type="component" value="Unplaced"/>
</dbReference>
<name>A0A1I7WM40_HETBA</name>